<name>A0ABT2QUZ6_9GAMM</name>
<feature type="transmembrane region" description="Helical" evidence="1">
    <location>
        <begin position="12"/>
        <end position="32"/>
    </location>
</feature>
<dbReference type="EMBL" id="ARXS01000002">
    <property type="protein sequence ID" value="MCU5781349.1"/>
    <property type="molecule type" value="Genomic_DNA"/>
</dbReference>
<organism evidence="2 3">
    <name type="scientific">Alloalcanivorax balearicus MACL04</name>
    <dbReference type="NCBI Taxonomy" id="1177182"/>
    <lineage>
        <taxon>Bacteria</taxon>
        <taxon>Pseudomonadati</taxon>
        <taxon>Pseudomonadota</taxon>
        <taxon>Gammaproteobacteria</taxon>
        <taxon>Oceanospirillales</taxon>
        <taxon>Alcanivoracaceae</taxon>
        <taxon>Alloalcanivorax</taxon>
    </lineage>
</organism>
<keyword evidence="1" id="KW-0472">Membrane</keyword>
<feature type="transmembrane region" description="Helical" evidence="1">
    <location>
        <begin position="71"/>
        <end position="90"/>
    </location>
</feature>
<proteinExistence type="predicted"/>
<keyword evidence="1" id="KW-0812">Transmembrane</keyword>
<keyword evidence="1" id="KW-1133">Transmembrane helix</keyword>
<feature type="transmembrane region" description="Helical" evidence="1">
    <location>
        <begin position="44"/>
        <end position="65"/>
    </location>
</feature>
<sequence>MESAVFEIEVTSWGYLAVVFWSLFPLLFSVGYTVAFRRRLYHRFWFAVLATVCGYVGYAGIQIFWGRPGPLVDALSTWWVICCPFVLHLIRAFRVPGNARG</sequence>
<comment type="caution">
    <text evidence="2">The sequence shown here is derived from an EMBL/GenBank/DDBJ whole genome shotgun (WGS) entry which is preliminary data.</text>
</comment>
<accession>A0ABT2QUZ6</accession>
<dbReference type="RefSeq" id="WP_163122378.1">
    <property type="nucleotide sequence ID" value="NZ_ARXS01000002.1"/>
</dbReference>
<reference evidence="2" key="1">
    <citation type="submission" date="2012-09" db="EMBL/GenBank/DDBJ databases">
        <title>Genome Sequence of alkane-degrading Bacterium Alcanivorax balearicus MACL04.</title>
        <authorList>
            <person name="Lai Q."/>
            <person name="Shao Z."/>
        </authorList>
    </citation>
    <scope>NUCLEOTIDE SEQUENCE</scope>
    <source>
        <strain evidence="2">MACL04</strain>
    </source>
</reference>
<dbReference type="Proteomes" id="UP001064106">
    <property type="component" value="Unassembled WGS sequence"/>
</dbReference>
<keyword evidence="3" id="KW-1185">Reference proteome</keyword>
<protein>
    <submittedName>
        <fullName evidence="2">Uncharacterized protein</fullName>
    </submittedName>
</protein>
<evidence type="ECO:0000256" key="1">
    <source>
        <dbReference type="SAM" id="Phobius"/>
    </source>
</evidence>
<gene>
    <name evidence="2" type="ORF">MA04_00649</name>
</gene>
<evidence type="ECO:0000313" key="3">
    <source>
        <dbReference type="Proteomes" id="UP001064106"/>
    </source>
</evidence>
<evidence type="ECO:0000313" key="2">
    <source>
        <dbReference type="EMBL" id="MCU5781349.1"/>
    </source>
</evidence>